<gene>
    <name evidence="1" type="ORF">JYZ213_LOCUS27986</name>
</gene>
<evidence type="ECO:0000313" key="1">
    <source>
        <dbReference type="EMBL" id="CAF1220707.1"/>
    </source>
</evidence>
<comment type="caution">
    <text evidence="1">The sequence shown here is derived from an EMBL/GenBank/DDBJ whole genome shotgun (WGS) entry which is preliminary data.</text>
</comment>
<evidence type="ECO:0000313" key="2">
    <source>
        <dbReference type="Proteomes" id="UP000663845"/>
    </source>
</evidence>
<proteinExistence type="predicted"/>
<reference evidence="1" key="1">
    <citation type="submission" date="2021-02" db="EMBL/GenBank/DDBJ databases">
        <authorList>
            <person name="Nowell W R."/>
        </authorList>
    </citation>
    <scope>NUCLEOTIDE SEQUENCE</scope>
</reference>
<accession>A0A814XU92</accession>
<dbReference type="AlphaFoldDB" id="A0A814XU92"/>
<name>A0A814XU92_9BILA</name>
<organism evidence="1 2">
    <name type="scientific">Adineta steineri</name>
    <dbReference type="NCBI Taxonomy" id="433720"/>
    <lineage>
        <taxon>Eukaryota</taxon>
        <taxon>Metazoa</taxon>
        <taxon>Spiralia</taxon>
        <taxon>Gnathifera</taxon>
        <taxon>Rotifera</taxon>
        <taxon>Eurotatoria</taxon>
        <taxon>Bdelloidea</taxon>
        <taxon>Adinetida</taxon>
        <taxon>Adinetidae</taxon>
        <taxon>Adineta</taxon>
    </lineage>
</organism>
<sequence>MTANIASPTLTKYEQLYSKYSQTLICPCKHISINYEKFLSIEYTFHQVCTSFFITNDWISYIDVPPTGYYVSGDFRVTGPYQFGTLRAFCELINSTMSYSLIQFNSQQYITAFVTPSELFQSQTQSFIDQFKLSTTNNFLLSLNMTRKTIQGNVLLSGKQTNYKLNKVNKTSVLSTSSRIYDSCICALSNTCIDNSSLFNGPYLYRVFNVTGFYVGCYTTEALLRSTLECFYNQTCIDNLQIYLSSRSPMYVTALDSSLPSQYSEYSTIENLLNSLMIEEWNPTQMYDRYYDECQPIECTYTIITRNNILYVITTLIGIIGGLTRVSKILVPISVKIIVYCIRKWRNRVVPQISIIQT</sequence>
<protein>
    <submittedName>
        <fullName evidence="1">Uncharacterized protein</fullName>
    </submittedName>
</protein>
<dbReference type="EMBL" id="CAJNOG010000398">
    <property type="protein sequence ID" value="CAF1220707.1"/>
    <property type="molecule type" value="Genomic_DNA"/>
</dbReference>
<dbReference type="Proteomes" id="UP000663845">
    <property type="component" value="Unassembled WGS sequence"/>
</dbReference>